<sequence>MVFGCMDIDLAIREARPTPLTDASSLDDKTVFEKWERSNRMSLMIIKRGIPETFRGAVYDEITDAKEFLVEVENRFVKSIKAETSTLLQRLISRKHQFSEDNIGEYIMEMSHIVSKL</sequence>
<name>A0AAW1HYG5_SAPOF</name>
<organism evidence="1 2">
    <name type="scientific">Saponaria officinalis</name>
    <name type="common">Common soapwort</name>
    <name type="synonym">Lychnis saponaria</name>
    <dbReference type="NCBI Taxonomy" id="3572"/>
    <lineage>
        <taxon>Eukaryota</taxon>
        <taxon>Viridiplantae</taxon>
        <taxon>Streptophyta</taxon>
        <taxon>Embryophyta</taxon>
        <taxon>Tracheophyta</taxon>
        <taxon>Spermatophyta</taxon>
        <taxon>Magnoliopsida</taxon>
        <taxon>eudicotyledons</taxon>
        <taxon>Gunneridae</taxon>
        <taxon>Pentapetalae</taxon>
        <taxon>Caryophyllales</taxon>
        <taxon>Caryophyllaceae</taxon>
        <taxon>Caryophylleae</taxon>
        <taxon>Saponaria</taxon>
    </lineage>
</organism>
<dbReference type="EMBL" id="JBDFQZ010000010">
    <property type="protein sequence ID" value="KAK9681800.1"/>
    <property type="molecule type" value="Genomic_DNA"/>
</dbReference>
<dbReference type="AlphaFoldDB" id="A0AAW1HYG5"/>
<protein>
    <submittedName>
        <fullName evidence="1">Uncharacterized protein</fullName>
    </submittedName>
</protein>
<comment type="caution">
    <text evidence="1">The sequence shown here is derived from an EMBL/GenBank/DDBJ whole genome shotgun (WGS) entry which is preliminary data.</text>
</comment>
<evidence type="ECO:0000313" key="1">
    <source>
        <dbReference type="EMBL" id="KAK9681800.1"/>
    </source>
</evidence>
<reference evidence="1" key="1">
    <citation type="submission" date="2024-03" db="EMBL/GenBank/DDBJ databases">
        <title>WGS assembly of Saponaria officinalis var. Norfolk2.</title>
        <authorList>
            <person name="Jenkins J."/>
            <person name="Shu S."/>
            <person name="Grimwood J."/>
            <person name="Barry K."/>
            <person name="Goodstein D."/>
            <person name="Schmutz J."/>
            <person name="Leebens-Mack J."/>
            <person name="Osbourn A."/>
        </authorList>
    </citation>
    <scope>NUCLEOTIDE SEQUENCE [LARGE SCALE GENOMIC DNA]</scope>
    <source>
        <strain evidence="1">JIC</strain>
    </source>
</reference>
<evidence type="ECO:0000313" key="2">
    <source>
        <dbReference type="Proteomes" id="UP001443914"/>
    </source>
</evidence>
<keyword evidence="2" id="KW-1185">Reference proteome</keyword>
<proteinExistence type="predicted"/>
<accession>A0AAW1HYG5</accession>
<gene>
    <name evidence="1" type="ORF">RND81_10G028700</name>
</gene>
<dbReference type="Proteomes" id="UP001443914">
    <property type="component" value="Unassembled WGS sequence"/>
</dbReference>